<sequence length="510" mass="57508">MRKWKRFLCIAASLCLAGLSACGGEENSGLSLDEVKERQGSFSAGASVHDPSIYEENGTYYIFGSHMEAAKSDNLRDWKRFATAVSKSNKLFDNLFEEPMKAFEFVGRNEEGGYSVWAPDVIYNEKMGKYMMYFCTTSTYKRSSLCFATADAPEGPYTFQDTILHSGFTTADTKNKASIFGDENFDMRKYMLTGDYNNLQWPNALDPSVFYDEEGRMWMVYGSWSGGIYILELDQETGYPIFPEEDKENEVDSYYGKHLIGGMHLSCEGPYILYDETTGYYYLFVSYGSLTAEGGYQIRLFRSENPDGPYTDPSGETFAMNVEDHSQYGLKMMGNYTFPSLPYSYMAPGHNSAFVDEDGKMYVVYHQRFSDKGETHEPRVHQLFSNKEGWLVAAPFATEGESIYQEAGGNKEIAGTYFYLNHGKDISSDVHEAEEIHLTAQGKIKNSDGKSIGEFSREKDSPYITLTLEDEEYQGVLVAMNDEAGNPTLCFTAAGSNNETVWGVKYLEDK</sequence>
<evidence type="ECO:0000313" key="10">
    <source>
        <dbReference type="EMBL" id="HIZ66510.1"/>
    </source>
</evidence>
<comment type="caution">
    <text evidence="10">The sequence shown here is derived from an EMBL/GenBank/DDBJ whole genome shotgun (WGS) entry which is preliminary data.</text>
</comment>
<dbReference type="SUPFAM" id="SSF75005">
    <property type="entry name" value="Arabinanase/levansucrase/invertase"/>
    <property type="match status" value="1"/>
</dbReference>
<reference evidence="10" key="2">
    <citation type="submission" date="2021-04" db="EMBL/GenBank/DDBJ databases">
        <authorList>
            <person name="Gilroy R."/>
        </authorList>
    </citation>
    <scope>NUCLEOTIDE SEQUENCE</scope>
    <source>
        <strain evidence="10">1068</strain>
    </source>
</reference>
<dbReference type="Gene3D" id="2.40.128.10">
    <property type="match status" value="1"/>
</dbReference>
<dbReference type="GO" id="GO:0005975">
    <property type="term" value="P:carbohydrate metabolic process"/>
    <property type="evidence" value="ECO:0007669"/>
    <property type="project" value="InterPro"/>
</dbReference>
<dbReference type="Pfam" id="PF04616">
    <property type="entry name" value="Glyco_hydro_43"/>
    <property type="match status" value="1"/>
</dbReference>
<comment type="pathway">
    <text evidence="1">Glycan metabolism; L-arabinan degradation.</text>
</comment>
<feature type="chain" id="PRO_5039477236" evidence="8">
    <location>
        <begin position="24"/>
        <end position="510"/>
    </location>
</feature>
<dbReference type="GO" id="GO:0004553">
    <property type="term" value="F:hydrolase activity, hydrolyzing O-glycosyl compounds"/>
    <property type="evidence" value="ECO:0007669"/>
    <property type="project" value="InterPro"/>
</dbReference>
<evidence type="ECO:0000256" key="7">
    <source>
        <dbReference type="RuleBase" id="RU361187"/>
    </source>
</evidence>
<dbReference type="PANTHER" id="PTHR43301">
    <property type="entry name" value="ARABINAN ENDO-1,5-ALPHA-L-ARABINOSIDASE"/>
    <property type="match status" value="1"/>
</dbReference>
<evidence type="ECO:0000256" key="5">
    <source>
        <dbReference type="PIRSR" id="PIRSR606710-1"/>
    </source>
</evidence>
<feature type="site" description="Important for catalytic activity, responsible for pKa modulation of the active site Glu and correct orientation of both the proton donor and substrate" evidence="6">
    <location>
        <position position="206"/>
    </location>
</feature>
<evidence type="ECO:0000256" key="4">
    <source>
        <dbReference type="ARBA" id="ARBA00023295"/>
    </source>
</evidence>
<feature type="signal peptide" evidence="8">
    <location>
        <begin position="1"/>
        <end position="23"/>
    </location>
</feature>
<evidence type="ECO:0000256" key="3">
    <source>
        <dbReference type="ARBA" id="ARBA00022801"/>
    </source>
</evidence>
<dbReference type="InterPro" id="IPR050727">
    <property type="entry name" value="GH43_arabinanases"/>
</dbReference>
<comment type="similarity">
    <text evidence="2 7">Belongs to the glycosyl hydrolase 43 family.</text>
</comment>
<gene>
    <name evidence="10" type="ORF">H9809_11550</name>
</gene>
<dbReference type="CDD" id="cd18832">
    <property type="entry name" value="GH43_GsAbnA-like"/>
    <property type="match status" value="1"/>
</dbReference>
<name>A0A9D2FTF1_9FIRM</name>
<proteinExistence type="inferred from homology"/>
<dbReference type="InterPro" id="IPR023296">
    <property type="entry name" value="Glyco_hydro_beta-prop_sf"/>
</dbReference>
<dbReference type="PANTHER" id="PTHR43301:SF3">
    <property type="entry name" value="ARABINAN ENDO-1,5-ALPHA-L-ARABINOSIDASE A-RELATED"/>
    <property type="match status" value="1"/>
</dbReference>
<keyword evidence="8" id="KW-0732">Signal</keyword>
<feature type="active site" description="Proton acceptor" evidence="5">
    <location>
        <position position="50"/>
    </location>
</feature>
<dbReference type="Proteomes" id="UP000824056">
    <property type="component" value="Unassembled WGS sequence"/>
</dbReference>
<evidence type="ECO:0000259" key="9">
    <source>
        <dbReference type="Pfam" id="PF16369"/>
    </source>
</evidence>
<evidence type="ECO:0000256" key="2">
    <source>
        <dbReference type="ARBA" id="ARBA00009865"/>
    </source>
</evidence>
<evidence type="ECO:0000313" key="11">
    <source>
        <dbReference type="Proteomes" id="UP000824056"/>
    </source>
</evidence>
<evidence type="ECO:0000256" key="6">
    <source>
        <dbReference type="PIRSR" id="PIRSR606710-2"/>
    </source>
</evidence>
<evidence type="ECO:0000256" key="1">
    <source>
        <dbReference type="ARBA" id="ARBA00004834"/>
    </source>
</evidence>
<keyword evidence="3 7" id="KW-0378">Hydrolase</keyword>
<protein>
    <submittedName>
        <fullName evidence="10">Glycoside hydrolase family 43 protein</fullName>
    </submittedName>
</protein>
<feature type="active site" description="Proton donor" evidence="5">
    <location>
        <position position="268"/>
    </location>
</feature>
<accession>A0A9D2FTF1</accession>
<dbReference type="InterPro" id="IPR032291">
    <property type="entry name" value="Abn2_C"/>
</dbReference>
<dbReference type="Gene3D" id="2.115.10.20">
    <property type="entry name" value="Glycosyl hydrolase domain, family 43"/>
    <property type="match status" value="1"/>
</dbReference>
<dbReference type="InterPro" id="IPR006710">
    <property type="entry name" value="Glyco_hydro_43"/>
</dbReference>
<reference evidence="10" key="1">
    <citation type="journal article" date="2021" name="PeerJ">
        <title>Extensive microbial diversity within the chicken gut microbiome revealed by metagenomics and culture.</title>
        <authorList>
            <person name="Gilroy R."/>
            <person name="Ravi A."/>
            <person name="Getino M."/>
            <person name="Pursley I."/>
            <person name="Horton D.L."/>
            <person name="Alikhan N.F."/>
            <person name="Baker D."/>
            <person name="Gharbi K."/>
            <person name="Hall N."/>
            <person name="Watson M."/>
            <person name="Adriaenssens E.M."/>
            <person name="Foster-Nyarko E."/>
            <person name="Jarju S."/>
            <person name="Secka A."/>
            <person name="Antonio M."/>
            <person name="Oren A."/>
            <person name="Chaudhuri R.R."/>
            <person name="La Ragione R."/>
            <person name="Hildebrand F."/>
            <person name="Pallen M.J."/>
        </authorList>
    </citation>
    <scope>NUCLEOTIDE SEQUENCE</scope>
    <source>
        <strain evidence="10">1068</strain>
    </source>
</reference>
<keyword evidence="4 7" id="KW-0326">Glycosidase</keyword>
<evidence type="ECO:0000256" key="8">
    <source>
        <dbReference type="SAM" id="SignalP"/>
    </source>
</evidence>
<dbReference type="AlphaFoldDB" id="A0A9D2FTF1"/>
<dbReference type="PROSITE" id="PS51257">
    <property type="entry name" value="PROKAR_LIPOPROTEIN"/>
    <property type="match status" value="1"/>
</dbReference>
<dbReference type="Pfam" id="PF16369">
    <property type="entry name" value="GH43_C"/>
    <property type="match status" value="1"/>
</dbReference>
<organism evidence="10 11">
    <name type="scientific">Candidatus Blautia pullicola</name>
    <dbReference type="NCBI Taxonomy" id="2838498"/>
    <lineage>
        <taxon>Bacteria</taxon>
        <taxon>Bacillati</taxon>
        <taxon>Bacillota</taxon>
        <taxon>Clostridia</taxon>
        <taxon>Lachnospirales</taxon>
        <taxon>Lachnospiraceae</taxon>
        <taxon>Blautia</taxon>
    </lineage>
</organism>
<dbReference type="EMBL" id="DXBG01000269">
    <property type="protein sequence ID" value="HIZ66510.1"/>
    <property type="molecule type" value="Genomic_DNA"/>
</dbReference>
<feature type="domain" description="Extracellular endo-alpha-(1-&gt;5)-L-arabinanase C-terminal" evidence="9">
    <location>
        <begin position="409"/>
        <end position="503"/>
    </location>
</feature>